<dbReference type="Pfam" id="PF00395">
    <property type="entry name" value="SLH"/>
    <property type="match status" value="1"/>
</dbReference>
<dbReference type="PANTHER" id="PTHR43695:SF1">
    <property type="entry name" value="RHAMNOGALACTURONAN ACETYLESTERASE"/>
    <property type="match status" value="1"/>
</dbReference>
<dbReference type="EMBL" id="JBBMFD010000019">
    <property type="protein sequence ID" value="MEQ2441202.1"/>
    <property type="molecule type" value="Genomic_DNA"/>
</dbReference>
<keyword evidence="2" id="KW-0677">Repeat</keyword>
<evidence type="ECO:0000256" key="3">
    <source>
        <dbReference type="ARBA" id="ARBA00022801"/>
    </source>
</evidence>
<dbReference type="PANTHER" id="PTHR43695">
    <property type="entry name" value="PUTATIVE (AFU_ORTHOLOGUE AFUA_2G17250)-RELATED"/>
    <property type="match status" value="1"/>
</dbReference>
<feature type="domain" description="SLH" evidence="4">
    <location>
        <begin position="510"/>
        <end position="567"/>
    </location>
</feature>
<dbReference type="InterPro" id="IPR036514">
    <property type="entry name" value="SGNH_hydro_sf"/>
</dbReference>
<dbReference type="PROSITE" id="PS51272">
    <property type="entry name" value="SLH"/>
    <property type="match status" value="2"/>
</dbReference>
<dbReference type="InterPro" id="IPR001119">
    <property type="entry name" value="SLH_dom"/>
</dbReference>
<gene>
    <name evidence="5" type="ORF">WMO26_10230</name>
</gene>
<organism evidence="5 6">
    <name type="scientific">Solibaculum intestinale</name>
    <dbReference type="NCBI Taxonomy" id="3133165"/>
    <lineage>
        <taxon>Bacteria</taxon>
        <taxon>Bacillati</taxon>
        <taxon>Bacillota</taxon>
        <taxon>Clostridia</taxon>
        <taxon>Eubacteriales</taxon>
        <taxon>Oscillospiraceae</taxon>
        <taxon>Solibaculum</taxon>
    </lineage>
</organism>
<dbReference type="SUPFAM" id="SSF52266">
    <property type="entry name" value="SGNH hydrolase"/>
    <property type="match status" value="1"/>
</dbReference>
<reference evidence="5 6" key="1">
    <citation type="submission" date="2024-03" db="EMBL/GenBank/DDBJ databases">
        <title>Human intestinal bacterial collection.</title>
        <authorList>
            <person name="Pauvert C."/>
            <person name="Hitch T.C.A."/>
            <person name="Clavel T."/>
        </authorList>
    </citation>
    <scope>NUCLEOTIDE SEQUENCE [LARGE SCALE GENOMIC DNA]</scope>
    <source>
        <strain evidence="5 6">CLA-JM-H44</strain>
    </source>
</reference>
<name>A0ABV1E1N6_9FIRM</name>
<accession>A0ABV1E1N6</accession>
<dbReference type="Gene3D" id="3.40.50.1110">
    <property type="entry name" value="SGNH hydrolase"/>
    <property type="match status" value="1"/>
</dbReference>
<sequence>MEQIQRFCFGAPREGFVLVEASHLMEADAYGFRLFLDEDNRPLSQIQAGSTGVCSSRADVPLQFEALVKEPGVYRVTVTLQGGNADGRVTLFSTHRRFHLIDCPVKQGEQKVVSFSVNVCDVQPNELPLVKGDRVCIGILGENAVLSAVEIEKAAGVTVFVAGDSTVTDQSANYPYCPKTSYCGWGQMLSQWFLPGVAISNHAQSGLTTDTFRNDLHWKVALANMKPGDFCLFQFGHNDQKCDELQAFGGYLDNLRRYVGECREHGVQPILCSPINRILFEENGALRDLLGEYGEAVQTVAQEEGIPFIDLLSQTTAIFTDFGPEKAPSFFWNDGKSVDRTHPNDLGGALISRLVASEIVRQGITPLCGFIREDFVPYEVPACKIRPVQSAGGSTSFLLNDQIKINTATVTDLAGCPQKAAVLELLAKGVLSPVSPGVFSPDAPLSLKDAATAMLRSLGLPGEGVEDAKARDLLPFDGENSEPVTREQLAALLVSTYNLRAPDKAIIGSVSHYPDRAQISPWALDFVRAADEMKFMGPEDESGAFAPKNPVTRAQAAGYLRKMMATR</sequence>
<evidence type="ECO:0000256" key="2">
    <source>
        <dbReference type="ARBA" id="ARBA00022737"/>
    </source>
</evidence>
<dbReference type="RefSeq" id="WP_349220151.1">
    <property type="nucleotide sequence ID" value="NZ_JBBMFD010000019.1"/>
</dbReference>
<evidence type="ECO:0000313" key="6">
    <source>
        <dbReference type="Proteomes" id="UP001489509"/>
    </source>
</evidence>
<dbReference type="Proteomes" id="UP001489509">
    <property type="component" value="Unassembled WGS sequence"/>
</dbReference>
<proteinExistence type="inferred from homology"/>
<keyword evidence="3" id="KW-0378">Hydrolase</keyword>
<evidence type="ECO:0000256" key="1">
    <source>
        <dbReference type="ARBA" id="ARBA00008668"/>
    </source>
</evidence>
<dbReference type="CDD" id="cd01821">
    <property type="entry name" value="Rhamnogalacturan_acetylesterase_like"/>
    <property type="match status" value="1"/>
</dbReference>
<dbReference type="InterPro" id="IPR037459">
    <property type="entry name" value="RhgT-like"/>
</dbReference>
<keyword evidence="6" id="KW-1185">Reference proteome</keyword>
<feature type="domain" description="SLH" evidence="4">
    <location>
        <begin position="405"/>
        <end position="468"/>
    </location>
</feature>
<dbReference type="Pfam" id="PF13472">
    <property type="entry name" value="Lipase_GDSL_2"/>
    <property type="match status" value="1"/>
</dbReference>
<evidence type="ECO:0000313" key="5">
    <source>
        <dbReference type="EMBL" id="MEQ2441202.1"/>
    </source>
</evidence>
<protein>
    <submittedName>
        <fullName evidence="5">GDSL-type esterase/lipase family protein</fullName>
    </submittedName>
</protein>
<dbReference type="InterPro" id="IPR013830">
    <property type="entry name" value="SGNH_hydro"/>
</dbReference>
<evidence type="ECO:0000259" key="4">
    <source>
        <dbReference type="PROSITE" id="PS51272"/>
    </source>
</evidence>
<comment type="similarity">
    <text evidence="1">Belongs to the 'GDSL' lipolytic enzyme family.</text>
</comment>
<comment type="caution">
    <text evidence="5">The sequence shown here is derived from an EMBL/GenBank/DDBJ whole genome shotgun (WGS) entry which is preliminary data.</text>
</comment>